<comment type="function">
    <text evidence="1 13">Essential for recycling GMP and indirectly, cGMP.</text>
</comment>
<evidence type="ECO:0000256" key="6">
    <source>
        <dbReference type="ARBA" id="ARBA00022490"/>
    </source>
</evidence>
<gene>
    <name evidence="13 15" type="primary">gmk</name>
    <name evidence="15" type="ORF">KSX_36360</name>
</gene>
<dbReference type="InterPro" id="IPR017665">
    <property type="entry name" value="Guanylate_kinase"/>
</dbReference>
<evidence type="ECO:0000256" key="8">
    <source>
        <dbReference type="ARBA" id="ARBA00022741"/>
    </source>
</evidence>
<evidence type="ECO:0000256" key="5">
    <source>
        <dbReference type="ARBA" id="ARBA00016296"/>
    </source>
</evidence>
<evidence type="ECO:0000256" key="11">
    <source>
        <dbReference type="ARBA" id="ARBA00030128"/>
    </source>
</evidence>
<organism evidence="15 16">
    <name type="scientific">Ktedonospora formicarum</name>
    <dbReference type="NCBI Taxonomy" id="2778364"/>
    <lineage>
        <taxon>Bacteria</taxon>
        <taxon>Bacillati</taxon>
        <taxon>Chloroflexota</taxon>
        <taxon>Ktedonobacteria</taxon>
        <taxon>Ktedonobacterales</taxon>
        <taxon>Ktedonobacteraceae</taxon>
        <taxon>Ktedonospora</taxon>
    </lineage>
</organism>
<keyword evidence="6 13" id="KW-0963">Cytoplasm</keyword>
<keyword evidence="9 13" id="KW-0418">Kinase</keyword>
<comment type="similarity">
    <text evidence="3 13">Belongs to the guanylate kinase family.</text>
</comment>
<dbReference type="AlphaFoldDB" id="A0A8J3I2E3"/>
<dbReference type="InterPro" id="IPR008145">
    <property type="entry name" value="GK/Ca_channel_bsu"/>
</dbReference>
<keyword evidence="16" id="KW-1185">Reference proteome</keyword>
<keyword evidence="7 13" id="KW-0808">Transferase</keyword>
<evidence type="ECO:0000256" key="1">
    <source>
        <dbReference type="ARBA" id="ARBA00003531"/>
    </source>
</evidence>
<evidence type="ECO:0000256" key="12">
    <source>
        <dbReference type="ARBA" id="ARBA00048594"/>
    </source>
</evidence>
<sequence>MHIETDSTVPQPSDTSHLNTSISKRGLLFVLSAPSGTGKDTVIKVLKEQGMDFHVVASVTTRAPRIGESEGNPYHFVDTDTFDRLVASDELLEYANVHGNWYGQPKQPIREHLSQGRDVLLKIDVQGAATVRQKLPGAIFLFLAPGSFEELAHRLTNRQTETEAEKQRRLLDAQDELAQREQYDYVVENRQGHLDQAVEQVRAIMLAEHCRTHQKHITI</sequence>
<evidence type="ECO:0000256" key="9">
    <source>
        <dbReference type="ARBA" id="ARBA00022777"/>
    </source>
</evidence>
<dbReference type="GO" id="GO:0005829">
    <property type="term" value="C:cytosol"/>
    <property type="evidence" value="ECO:0007669"/>
    <property type="project" value="TreeGrafter"/>
</dbReference>
<reference evidence="15" key="1">
    <citation type="submission" date="2020-10" db="EMBL/GenBank/DDBJ databases">
        <title>Taxonomic study of unclassified bacteria belonging to the class Ktedonobacteria.</title>
        <authorList>
            <person name="Yabe S."/>
            <person name="Wang C.M."/>
            <person name="Zheng Y."/>
            <person name="Sakai Y."/>
            <person name="Cavaletti L."/>
            <person name="Monciardini P."/>
            <person name="Donadio S."/>
        </authorList>
    </citation>
    <scope>NUCLEOTIDE SEQUENCE</scope>
    <source>
        <strain evidence="15">SOSP1-1</strain>
    </source>
</reference>
<dbReference type="FunFam" id="3.30.63.10:FF:000005">
    <property type="entry name" value="Guanylate kinase"/>
    <property type="match status" value="1"/>
</dbReference>
<evidence type="ECO:0000256" key="2">
    <source>
        <dbReference type="ARBA" id="ARBA00004496"/>
    </source>
</evidence>
<dbReference type="GO" id="GO:0005524">
    <property type="term" value="F:ATP binding"/>
    <property type="evidence" value="ECO:0007669"/>
    <property type="project" value="UniProtKB-UniRule"/>
</dbReference>
<accession>A0A8J3I2E3</accession>
<comment type="caution">
    <text evidence="15">The sequence shown here is derived from an EMBL/GenBank/DDBJ whole genome shotgun (WGS) entry which is preliminary data.</text>
</comment>
<keyword evidence="10 13" id="KW-0067">ATP-binding</keyword>
<dbReference type="InterPro" id="IPR027417">
    <property type="entry name" value="P-loop_NTPase"/>
</dbReference>
<dbReference type="RefSeq" id="WP_220194803.1">
    <property type="nucleotide sequence ID" value="NZ_BNJF01000001.1"/>
</dbReference>
<dbReference type="Proteomes" id="UP000612362">
    <property type="component" value="Unassembled WGS sequence"/>
</dbReference>
<dbReference type="Gene3D" id="3.40.50.300">
    <property type="entry name" value="P-loop containing nucleotide triphosphate hydrolases"/>
    <property type="match status" value="2"/>
</dbReference>
<keyword evidence="8 13" id="KW-0547">Nucleotide-binding</keyword>
<dbReference type="SUPFAM" id="SSF52540">
    <property type="entry name" value="P-loop containing nucleoside triphosphate hydrolases"/>
    <property type="match status" value="1"/>
</dbReference>
<protein>
    <recommendedName>
        <fullName evidence="5 13">Guanylate kinase</fullName>
        <ecNumber evidence="4 13">2.7.4.8</ecNumber>
    </recommendedName>
    <alternativeName>
        <fullName evidence="11 13">GMP kinase</fullName>
    </alternativeName>
</protein>
<comment type="subcellular location">
    <subcellularLocation>
        <location evidence="2 13">Cytoplasm</location>
    </subcellularLocation>
</comment>
<comment type="catalytic activity">
    <reaction evidence="12 13">
        <text>GMP + ATP = GDP + ADP</text>
        <dbReference type="Rhea" id="RHEA:20780"/>
        <dbReference type="ChEBI" id="CHEBI:30616"/>
        <dbReference type="ChEBI" id="CHEBI:58115"/>
        <dbReference type="ChEBI" id="CHEBI:58189"/>
        <dbReference type="ChEBI" id="CHEBI:456216"/>
        <dbReference type="EC" id="2.7.4.8"/>
    </reaction>
</comment>
<evidence type="ECO:0000313" key="16">
    <source>
        <dbReference type="Proteomes" id="UP000612362"/>
    </source>
</evidence>
<dbReference type="EC" id="2.7.4.8" evidence="4 13"/>
<evidence type="ECO:0000256" key="3">
    <source>
        <dbReference type="ARBA" id="ARBA00005790"/>
    </source>
</evidence>
<evidence type="ECO:0000256" key="10">
    <source>
        <dbReference type="ARBA" id="ARBA00022840"/>
    </source>
</evidence>
<dbReference type="PROSITE" id="PS00856">
    <property type="entry name" value="GUANYLATE_KINASE_1"/>
    <property type="match status" value="1"/>
</dbReference>
<evidence type="ECO:0000313" key="15">
    <source>
        <dbReference type="EMBL" id="GHO45473.1"/>
    </source>
</evidence>
<proteinExistence type="inferred from homology"/>
<dbReference type="NCBIfam" id="TIGR03263">
    <property type="entry name" value="guanyl_kin"/>
    <property type="match status" value="1"/>
</dbReference>
<dbReference type="PANTHER" id="PTHR23117">
    <property type="entry name" value="GUANYLATE KINASE-RELATED"/>
    <property type="match status" value="1"/>
</dbReference>
<dbReference type="Pfam" id="PF00625">
    <property type="entry name" value="Guanylate_kin"/>
    <property type="match status" value="1"/>
</dbReference>
<dbReference type="PANTHER" id="PTHR23117:SF13">
    <property type="entry name" value="GUANYLATE KINASE"/>
    <property type="match status" value="1"/>
</dbReference>
<evidence type="ECO:0000259" key="14">
    <source>
        <dbReference type="PROSITE" id="PS50052"/>
    </source>
</evidence>
<dbReference type="SMART" id="SM00072">
    <property type="entry name" value="GuKc"/>
    <property type="match status" value="1"/>
</dbReference>
<feature type="binding site" evidence="13">
    <location>
        <begin position="33"/>
        <end position="40"/>
    </location>
    <ligand>
        <name>ATP</name>
        <dbReference type="ChEBI" id="CHEBI:30616"/>
    </ligand>
</feature>
<dbReference type="EMBL" id="BNJF01000001">
    <property type="protein sequence ID" value="GHO45473.1"/>
    <property type="molecule type" value="Genomic_DNA"/>
</dbReference>
<name>A0A8J3I2E3_9CHLR</name>
<dbReference type="GO" id="GO:0004385">
    <property type="term" value="F:GMP kinase activity"/>
    <property type="evidence" value="ECO:0007669"/>
    <property type="project" value="UniProtKB-UniRule"/>
</dbReference>
<dbReference type="Gene3D" id="3.30.63.10">
    <property type="entry name" value="Guanylate Kinase phosphate binding domain"/>
    <property type="match status" value="1"/>
</dbReference>
<evidence type="ECO:0000256" key="13">
    <source>
        <dbReference type="HAMAP-Rule" id="MF_00328"/>
    </source>
</evidence>
<evidence type="ECO:0000256" key="4">
    <source>
        <dbReference type="ARBA" id="ARBA00012961"/>
    </source>
</evidence>
<dbReference type="InterPro" id="IPR020590">
    <property type="entry name" value="Guanylate_kinase_CS"/>
</dbReference>
<dbReference type="CDD" id="cd00071">
    <property type="entry name" value="GMPK"/>
    <property type="match status" value="1"/>
</dbReference>
<feature type="domain" description="Guanylate kinase-like" evidence="14">
    <location>
        <begin position="26"/>
        <end position="206"/>
    </location>
</feature>
<dbReference type="HAMAP" id="MF_00328">
    <property type="entry name" value="Guanylate_kinase"/>
    <property type="match status" value="1"/>
</dbReference>
<dbReference type="PROSITE" id="PS50052">
    <property type="entry name" value="GUANYLATE_KINASE_2"/>
    <property type="match status" value="1"/>
</dbReference>
<dbReference type="InterPro" id="IPR008144">
    <property type="entry name" value="Guanylate_kin-like_dom"/>
</dbReference>
<evidence type="ECO:0000256" key="7">
    <source>
        <dbReference type="ARBA" id="ARBA00022679"/>
    </source>
</evidence>